<dbReference type="PANTHER" id="PTHR13696">
    <property type="entry name" value="P-LOOP CONTAINING NUCLEOSIDE TRIPHOSPHATE HYDROLASE"/>
    <property type="match status" value="1"/>
</dbReference>
<dbReference type="InterPro" id="IPR050678">
    <property type="entry name" value="DNA_Partitioning_ATPase"/>
</dbReference>
<evidence type="ECO:0000313" key="2">
    <source>
        <dbReference type="EMBL" id="OBX63612.1"/>
    </source>
</evidence>
<dbReference type="SUPFAM" id="SSF52540">
    <property type="entry name" value="P-loop containing nucleoside triphosphate hydrolases"/>
    <property type="match status" value="1"/>
</dbReference>
<dbReference type="InterPro" id="IPR025669">
    <property type="entry name" value="AAA_dom"/>
</dbReference>
<protein>
    <submittedName>
        <fullName evidence="2">ATPase</fullName>
    </submittedName>
</protein>
<organism evidence="2">
    <name type="scientific">Faucicola osloensis</name>
    <name type="common">Moraxella osloensis</name>
    <dbReference type="NCBI Taxonomy" id="34062"/>
    <lineage>
        <taxon>Bacteria</taxon>
        <taxon>Pseudomonadati</taxon>
        <taxon>Pseudomonadota</taxon>
        <taxon>Gammaproteobacteria</taxon>
        <taxon>Moraxellales</taxon>
        <taxon>Moraxellaceae</taxon>
        <taxon>Faucicola</taxon>
    </lineage>
</organism>
<proteinExistence type="predicted"/>
<dbReference type="InterPro" id="IPR027417">
    <property type="entry name" value="P-loop_NTPase"/>
</dbReference>
<dbReference type="PANTHER" id="PTHR13696:SF52">
    <property type="entry name" value="PARA FAMILY PROTEIN CT_582"/>
    <property type="match status" value="1"/>
</dbReference>
<dbReference type="EMBL" id="LZMT01000023">
    <property type="protein sequence ID" value="OBX63612.1"/>
    <property type="molecule type" value="Genomic_DNA"/>
</dbReference>
<dbReference type="AlphaFoldDB" id="A0AA91FIL0"/>
<comment type="caution">
    <text evidence="2">The sequence shown here is derived from an EMBL/GenBank/DDBJ whole genome shotgun (WGS) entry which is preliminary data.</text>
</comment>
<dbReference type="Gene3D" id="3.40.50.300">
    <property type="entry name" value="P-loop containing nucleotide triphosphate hydrolases"/>
    <property type="match status" value="1"/>
</dbReference>
<dbReference type="Pfam" id="PF13614">
    <property type="entry name" value="AAA_31"/>
    <property type="match status" value="1"/>
</dbReference>
<gene>
    <name evidence="2" type="ORF">A9299_00990</name>
</gene>
<accession>A0AA91FIL0</accession>
<reference evidence="2" key="1">
    <citation type="submission" date="2016-06" db="EMBL/GenBank/DDBJ databases">
        <title>Draft genome of Moraxella osloensis CCUG 67237.</title>
        <authorList>
            <person name="Salva-Serra F."/>
            <person name="Engstrom-Jakobsson H."/>
            <person name="Thorell K."/>
            <person name="Gonzales-Siles L."/>
            <person name="Karlsson R."/>
            <person name="Boulund F."/>
            <person name="Engstrand L."/>
            <person name="Kristiansson E."/>
            <person name="Moore E."/>
        </authorList>
    </citation>
    <scope>NUCLEOTIDE SEQUENCE [LARGE SCALE GENOMIC DNA]</scope>
    <source>
        <strain evidence="2">CCUG 67237</strain>
    </source>
</reference>
<sequence length="356" mass="39809">MKTYMIWNNKGGVGKSYLTFQIASEYAKQNPTKQIVVIDMCPQANSSVMLLGGVNQGYSNLKQLHQRINSNSNPKSIAGYINERIMSPYQNPFKGTGYLTDVYQFNNQIPSNLSLVAGDQNLELQAHQIEGATRTGPSDAWRYVHLWISDLIADIRNFYNQKDVTVFIDSNPSFSIYTTIALAATDSLLIPFTADGSSLMAIQSLINLVYGHNIPGLPQSTYFQNSNTYRMTLPKIYMYIGNRLTQSNNNSATGFKNIVLHITDEIYQLWQNNSSVFEIHPNGANTPNNKSSFKNMFLYEVNDANTASVYSSVMGIPLSKVTAGPQKNMNGKRVTINQTQLDKQVPNIENLVKNLI</sequence>
<name>A0AA91FIL0_FAUOS</name>
<feature type="domain" description="AAA" evidence="1">
    <location>
        <begin position="1"/>
        <end position="209"/>
    </location>
</feature>
<evidence type="ECO:0000259" key="1">
    <source>
        <dbReference type="Pfam" id="PF13614"/>
    </source>
</evidence>
<dbReference type="CDD" id="cd02042">
    <property type="entry name" value="ParAB_family"/>
    <property type="match status" value="1"/>
</dbReference>